<name>A0A2N9GIT6_FAGSY</name>
<dbReference type="PANTHER" id="PTHR33116:SF78">
    <property type="entry name" value="OS12G0587133 PROTEIN"/>
    <property type="match status" value="1"/>
</dbReference>
<evidence type="ECO:0000313" key="1">
    <source>
        <dbReference type="EMBL" id="SPC99483.1"/>
    </source>
</evidence>
<gene>
    <name evidence="1" type="ORF">FSB_LOCUS27365</name>
</gene>
<dbReference type="AlphaFoldDB" id="A0A2N9GIT6"/>
<sequence length="638" mass="72345">MDPPTPLQGKATPIQQGRQQSKWVLDQLKEFGLILGASFNGFEDKIMELLMNIEASYSSGSKESASHCRKGEKSRVSKELRNLISGVNYAGGSLRRNSTTRVSGGILIMWVVEKVDEAVGRFSISCRFKVVLYGFEWGFTRVVRVLFVLRTFGLRGLVLRTKSRSGGLPTVDVNKKKNDLILQIQDLDRVEEQRSLSTSERLSKDQWQAEYEKLLLLKEIAWRQKSRVKWLREGDRNTRFFHRVANSNRRINSIDRLSIDGTLTTDQIAIGEGLVNFYNNLFFDEALRRPLLDDLPFSSIDEEDGLVLDRQFTEEEVWGVVKEMAGDKAPRPNGYTMAFFQECWATIKNDKPRAVECKDFRPISLVLGVYKMIAKALANRLKVVLKKVVSDSQNAFVGGRQILDFMLTANESLDSRLKATILGFMVGKHNDIELMISHLLFADETLVLCEADSQQIRHLQGVFIWFQAISGLKINLSKSKLVLVGQVPNVTELAGVLGCKVSKLPLSYLGLPLGATFKKKVICNGVMEKMERRLAGWKRLYLSKGGRLTLLKSTLANLPTYFLSLFPIPMSIARRIEKLQRDFLWGGLLNEHKYHLVNWQQICTLIQSGGLGIRNVAVFNKALLGKWLWRYATEPMSL</sequence>
<proteinExistence type="predicted"/>
<accession>A0A2N9GIT6</accession>
<dbReference type="PANTHER" id="PTHR33116">
    <property type="entry name" value="REVERSE TRANSCRIPTASE ZINC-BINDING DOMAIN-CONTAINING PROTEIN-RELATED-RELATED"/>
    <property type="match status" value="1"/>
</dbReference>
<protein>
    <submittedName>
        <fullName evidence="1">Uncharacterized protein</fullName>
    </submittedName>
</protein>
<dbReference type="EMBL" id="OIVN01001979">
    <property type="protein sequence ID" value="SPC99483.1"/>
    <property type="molecule type" value="Genomic_DNA"/>
</dbReference>
<reference evidence="1" key="1">
    <citation type="submission" date="2018-02" db="EMBL/GenBank/DDBJ databases">
        <authorList>
            <person name="Cohen D.B."/>
            <person name="Kent A.D."/>
        </authorList>
    </citation>
    <scope>NUCLEOTIDE SEQUENCE</scope>
</reference>
<organism evidence="1">
    <name type="scientific">Fagus sylvatica</name>
    <name type="common">Beechnut</name>
    <dbReference type="NCBI Taxonomy" id="28930"/>
    <lineage>
        <taxon>Eukaryota</taxon>
        <taxon>Viridiplantae</taxon>
        <taxon>Streptophyta</taxon>
        <taxon>Embryophyta</taxon>
        <taxon>Tracheophyta</taxon>
        <taxon>Spermatophyta</taxon>
        <taxon>Magnoliopsida</taxon>
        <taxon>eudicotyledons</taxon>
        <taxon>Gunneridae</taxon>
        <taxon>Pentapetalae</taxon>
        <taxon>rosids</taxon>
        <taxon>fabids</taxon>
        <taxon>Fagales</taxon>
        <taxon>Fagaceae</taxon>
        <taxon>Fagus</taxon>
    </lineage>
</organism>